<accession>A0A0B5DNM2</accession>
<dbReference type="PRINTS" id="PR00032">
    <property type="entry name" value="HTHARAC"/>
</dbReference>
<dbReference type="SMART" id="SM00342">
    <property type="entry name" value="HTH_ARAC"/>
    <property type="match status" value="1"/>
</dbReference>
<gene>
    <name evidence="5" type="ORF">P73_0074</name>
</gene>
<dbReference type="SUPFAM" id="SSF46689">
    <property type="entry name" value="Homeodomain-like"/>
    <property type="match status" value="1"/>
</dbReference>
<dbReference type="AlphaFoldDB" id="A0A0B5DNM2"/>
<reference evidence="5 6" key="1">
    <citation type="journal article" date="2014" name="Int. J. Syst. Evol. Microbiol.">
        <title>Celeribacter indicus sp. nov., a polycyclic aromatic hydrocarbon-degrading bacterium from deep-sea sediment and reclassification of Huaishuia halophila as Celeribacter halophilus comb. nov.</title>
        <authorList>
            <person name="Lai Q."/>
            <person name="Cao J."/>
            <person name="Yuan J."/>
            <person name="Li F."/>
            <person name="Shao Z."/>
        </authorList>
    </citation>
    <scope>NUCLEOTIDE SEQUENCE [LARGE SCALE GENOMIC DNA]</scope>
    <source>
        <strain evidence="5">P73</strain>
    </source>
</reference>
<dbReference type="Proteomes" id="UP000031521">
    <property type="component" value="Chromosome"/>
</dbReference>
<evidence type="ECO:0000256" key="2">
    <source>
        <dbReference type="ARBA" id="ARBA00023125"/>
    </source>
</evidence>
<dbReference type="KEGG" id="cid:P73_0074"/>
<dbReference type="InterPro" id="IPR009057">
    <property type="entry name" value="Homeodomain-like_sf"/>
</dbReference>
<proteinExistence type="predicted"/>
<dbReference type="GO" id="GO:0003700">
    <property type="term" value="F:DNA-binding transcription factor activity"/>
    <property type="evidence" value="ECO:0007669"/>
    <property type="project" value="InterPro"/>
</dbReference>
<dbReference type="InterPro" id="IPR018062">
    <property type="entry name" value="HTH_AraC-typ_CS"/>
</dbReference>
<dbReference type="HOGENOM" id="CLU_071578_1_0_5"/>
<dbReference type="PANTHER" id="PTHR47894">
    <property type="entry name" value="HTH-TYPE TRANSCRIPTIONAL REGULATOR GADX"/>
    <property type="match status" value="1"/>
</dbReference>
<evidence type="ECO:0000313" key="6">
    <source>
        <dbReference type="Proteomes" id="UP000031521"/>
    </source>
</evidence>
<sequence length="296" mass="32448">MQSLAQSKCLASAAANLSCKSAAREVVTGKAAEAGRKMSDVTLFSITQASAAIFHGLYIGQTFLCVVRAGTKKVLCPVNGEMTASEGDLIVFPPESFVTLENRPLRDAAYRADGAYLSHDLLLAASSPDSQGPRRTGIRILPAAEQEGYDLFAPLAATVDAEDLPEPIRRHRLMEPLIWLRHHGLEPTLPRDDHPIQQVRRLVETDLTHDWRLSEIARRFAMSEATLRRRLAAEGQGFAKILHNARLERGLGLLQTTELPISRIALESGFGTPSHFSDSFRKRFGMAPKAIRSAGD</sequence>
<organism evidence="5 6">
    <name type="scientific">Celeribacter indicus</name>
    <dbReference type="NCBI Taxonomy" id="1208324"/>
    <lineage>
        <taxon>Bacteria</taxon>
        <taxon>Pseudomonadati</taxon>
        <taxon>Pseudomonadota</taxon>
        <taxon>Alphaproteobacteria</taxon>
        <taxon>Rhodobacterales</taxon>
        <taxon>Roseobacteraceae</taxon>
        <taxon>Celeribacter</taxon>
    </lineage>
</organism>
<keyword evidence="1" id="KW-0805">Transcription regulation</keyword>
<name>A0A0B5DNM2_9RHOB</name>
<dbReference type="Gene3D" id="1.10.10.60">
    <property type="entry name" value="Homeodomain-like"/>
    <property type="match status" value="1"/>
</dbReference>
<dbReference type="PANTHER" id="PTHR47894:SF4">
    <property type="entry name" value="HTH-TYPE TRANSCRIPTIONAL REGULATOR GADX"/>
    <property type="match status" value="1"/>
</dbReference>
<keyword evidence="3" id="KW-0804">Transcription</keyword>
<evidence type="ECO:0000256" key="1">
    <source>
        <dbReference type="ARBA" id="ARBA00023015"/>
    </source>
</evidence>
<evidence type="ECO:0000256" key="3">
    <source>
        <dbReference type="ARBA" id="ARBA00023163"/>
    </source>
</evidence>
<dbReference type="GO" id="GO:0005829">
    <property type="term" value="C:cytosol"/>
    <property type="evidence" value="ECO:0007669"/>
    <property type="project" value="TreeGrafter"/>
</dbReference>
<dbReference type="InterPro" id="IPR020449">
    <property type="entry name" value="Tscrpt_reg_AraC-type_HTH"/>
</dbReference>
<dbReference type="EMBL" id="CP004393">
    <property type="protein sequence ID" value="AJE44789.1"/>
    <property type="molecule type" value="Genomic_DNA"/>
</dbReference>
<dbReference type="PROSITE" id="PS01124">
    <property type="entry name" value="HTH_ARAC_FAMILY_2"/>
    <property type="match status" value="1"/>
</dbReference>
<dbReference type="GO" id="GO:0000976">
    <property type="term" value="F:transcription cis-regulatory region binding"/>
    <property type="evidence" value="ECO:0007669"/>
    <property type="project" value="TreeGrafter"/>
</dbReference>
<dbReference type="InterPro" id="IPR018060">
    <property type="entry name" value="HTH_AraC"/>
</dbReference>
<protein>
    <submittedName>
        <fullName evidence="5">AraC family transcriptional regulator</fullName>
    </submittedName>
</protein>
<keyword evidence="6" id="KW-1185">Reference proteome</keyword>
<feature type="domain" description="HTH araC/xylS-type" evidence="4">
    <location>
        <begin position="197"/>
        <end position="294"/>
    </location>
</feature>
<dbReference type="PROSITE" id="PS00041">
    <property type="entry name" value="HTH_ARAC_FAMILY_1"/>
    <property type="match status" value="1"/>
</dbReference>
<evidence type="ECO:0000313" key="5">
    <source>
        <dbReference type="EMBL" id="AJE44789.1"/>
    </source>
</evidence>
<dbReference type="STRING" id="1208324.P73_0074"/>
<keyword evidence="2" id="KW-0238">DNA-binding</keyword>
<dbReference type="Pfam" id="PF12833">
    <property type="entry name" value="HTH_18"/>
    <property type="match status" value="1"/>
</dbReference>
<evidence type="ECO:0000259" key="4">
    <source>
        <dbReference type="PROSITE" id="PS01124"/>
    </source>
</evidence>